<evidence type="ECO:0000313" key="1">
    <source>
        <dbReference type="EMBL" id="GFH18030.1"/>
    </source>
</evidence>
<protein>
    <submittedName>
        <fullName evidence="1">Uncharacterized protein</fullName>
    </submittedName>
</protein>
<feature type="non-terminal residue" evidence="1">
    <location>
        <position position="90"/>
    </location>
</feature>
<gene>
    <name evidence="1" type="ORF">HaLaN_14765</name>
</gene>
<feature type="non-terminal residue" evidence="1">
    <location>
        <position position="1"/>
    </location>
</feature>
<dbReference type="Proteomes" id="UP000485058">
    <property type="component" value="Unassembled WGS sequence"/>
</dbReference>
<reference evidence="1 2" key="1">
    <citation type="submission" date="2020-02" db="EMBL/GenBank/DDBJ databases">
        <title>Draft genome sequence of Haematococcus lacustris strain NIES-144.</title>
        <authorList>
            <person name="Morimoto D."/>
            <person name="Nakagawa S."/>
            <person name="Yoshida T."/>
            <person name="Sawayama S."/>
        </authorList>
    </citation>
    <scope>NUCLEOTIDE SEQUENCE [LARGE SCALE GENOMIC DNA]</scope>
    <source>
        <strain evidence="1 2">NIES-144</strain>
    </source>
</reference>
<dbReference type="EMBL" id="BLLF01001239">
    <property type="protein sequence ID" value="GFH18030.1"/>
    <property type="molecule type" value="Genomic_DNA"/>
</dbReference>
<name>A0A699Z9D4_HAELA</name>
<proteinExistence type="predicted"/>
<organism evidence="1 2">
    <name type="scientific">Haematococcus lacustris</name>
    <name type="common">Green alga</name>
    <name type="synonym">Haematococcus pluvialis</name>
    <dbReference type="NCBI Taxonomy" id="44745"/>
    <lineage>
        <taxon>Eukaryota</taxon>
        <taxon>Viridiplantae</taxon>
        <taxon>Chlorophyta</taxon>
        <taxon>core chlorophytes</taxon>
        <taxon>Chlorophyceae</taxon>
        <taxon>CS clade</taxon>
        <taxon>Chlamydomonadales</taxon>
        <taxon>Haematococcaceae</taxon>
        <taxon>Haematococcus</taxon>
    </lineage>
</organism>
<dbReference type="AlphaFoldDB" id="A0A699Z9D4"/>
<comment type="caution">
    <text evidence="1">The sequence shown here is derived from an EMBL/GenBank/DDBJ whole genome shotgun (WGS) entry which is preliminary data.</text>
</comment>
<evidence type="ECO:0000313" key="2">
    <source>
        <dbReference type="Proteomes" id="UP000485058"/>
    </source>
</evidence>
<keyword evidence="2" id="KW-1185">Reference proteome</keyword>
<sequence length="90" mass="8979">GTSPGQLAVVREPFASYDQPPSSLSQLVQALGTKAAAVAGIRMSLLPELSTATSSSTASPVLAATAGLSQSSNEVLMVAPTAFGFNEQAA</sequence>
<accession>A0A699Z9D4</accession>